<accession>A0A838AZZ0</accession>
<sequence length="254" mass="27875">MRALARLSQRPIVADFPQYGFALENAGQIVGVVLTLYARFPGLEGDEIRCNISSWTVDEGYRPQAMKLIWPVLRQRDVTFTNISPAPATLKANKALGFRLFSHGQFAFLPALSSVRKSCRVLEVRPDLAELAMLSDGERYIVLEHAALGCISLVCICDGVASPLVLMPRRILHGLIPCAQIVYCRSLADLSRCAGAVGRFVLRRGILLCLADAKEPIPGLFGRYFANRGIKYFKGPKPPAPGDLTFTELVVFGP</sequence>
<gene>
    <name evidence="1" type="ORF">H0241_00975</name>
</gene>
<name>A0A838AZZ0_9HYPH</name>
<dbReference type="Proteomes" id="UP000558284">
    <property type="component" value="Unassembled WGS sequence"/>
</dbReference>
<evidence type="ECO:0000313" key="2">
    <source>
        <dbReference type="Proteomes" id="UP000558284"/>
    </source>
</evidence>
<keyword evidence="2" id="KW-1185">Reference proteome</keyword>
<proteinExistence type="predicted"/>
<reference evidence="1 2" key="1">
    <citation type="submission" date="2020-07" db="EMBL/GenBank/DDBJ databases">
        <title>Definition of the novel symbiovar canariense within Mesorhizobium novociceri, a new species of genus Mesorhizobium nodulating Cicer canariense in the Caldera de Taburiente National Park (La Palma, Canary Islands).</title>
        <authorList>
            <person name="Leon-Barrios M."/>
            <person name="Perez-Yepez J."/>
            <person name="Flores-Felix J.D."/>
            <person name="Ramirez-Baena M.H."/>
            <person name="Pulido-Suarez L."/>
            <person name="Igual J.M."/>
            <person name="Velazquez E."/>
            <person name="Peix A."/>
        </authorList>
    </citation>
    <scope>NUCLEOTIDE SEQUENCE [LARGE SCALE GENOMIC DNA]</scope>
    <source>
        <strain evidence="1 2">CCANP35</strain>
    </source>
</reference>
<dbReference type="AlphaFoldDB" id="A0A838AZZ0"/>
<evidence type="ECO:0008006" key="3">
    <source>
        <dbReference type="Google" id="ProtNLM"/>
    </source>
</evidence>
<evidence type="ECO:0000313" key="1">
    <source>
        <dbReference type="EMBL" id="MBA1138830.1"/>
    </source>
</evidence>
<dbReference type="EMBL" id="JACDTY010000001">
    <property type="protein sequence ID" value="MBA1138830.1"/>
    <property type="molecule type" value="Genomic_DNA"/>
</dbReference>
<comment type="caution">
    <text evidence="1">The sequence shown here is derived from an EMBL/GenBank/DDBJ whole genome shotgun (WGS) entry which is preliminary data.</text>
</comment>
<organism evidence="1 2">
    <name type="scientific">Mesorhizobium neociceri</name>
    <dbReference type="NCBI Taxonomy" id="1307853"/>
    <lineage>
        <taxon>Bacteria</taxon>
        <taxon>Pseudomonadati</taxon>
        <taxon>Pseudomonadota</taxon>
        <taxon>Alphaproteobacteria</taxon>
        <taxon>Hyphomicrobiales</taxon>
        <taxon>Phyllobacteriaceae</taxon>
        <taxon>Mesorhizobium</taxon>
    </lineage>
</organism>
<protein>
    <recommendedName>
        <fullName evidence="3">YitH acetyltransferase (GNAT) domain-containing protein</fullName>
    </recommendedName>
</protein>